<dbReference type="InterPro" id="IPR050986">
    <property type="entry name" value="GutQ/KpsF_isomerases"/>
</dbReference>
<reference evidence="2 3" key="1">
    <citation type="submission" date="2019-03" db="EMBL/GenBank/DDBJ databases">
        <title>Genomic features of bacteria from cold environments.</title>
        <authorList>
            <person name="Shen L."/>
        </authorList>
    </citation>
    <scope>NUCLEOTIDE SEQUENCE [LARGE SCALE GENOMIC DNA]</scope>
    <source>
        <strain evidence="3">T3246-1</strain>
    </source>
</reference>
<dbReference type="InterPro" id="IPR046348">
    <property type="entry name" value="SIS_dom_sf"/>
</dbReference>
<feature type="domain" description="SIS" evidence="1">
    <location>
        <begin position="22"/>
        <end position="165"/>
    </location>
</feature>
<dbReference type="InterPro" id="IPR035474">
    <property type="entry name" value="SIS_Kpsf"/>
</dbReference>
<proteinExistence type="predicted"/>
<dbReference type="InterPro" id="IPR001347">
    <property type="entry name" value="SIS_dom"/>
</dbReference>
<dbReference type="PANTHER" id="PTHR42745">
    <property type="match status" value="1"/>
</dbReference>
<evidence type="ECO:0000313" key="2">
    <source>
        <dbReference type="EMBL" id="TDE89714.1"/>
    </source>
</evidence>
<evidence type="ECO:0000259" key="1">
    <source>
        <dbReference type="PROSITE" id="PS51464"/>
    </source>
</evidence>
<sequence>MLIESRSIARTADLVEPTLGAAITLIRASHGRVLVSGLGKSGHIARKIAATLSSTGTPAQFVHAGEALHGDSGAATPGDVAILISNSGETVEVCEFANMLTAWGVPIIAMTRDPASPLAFFARVTLDISVDGEADPLGLAPTASAVSTLAVGDALAIALMTLSGFTSEQFGERHPSGALGQKLLGPGSRQVSS</sequence>
<dbReference type="Gene3D" id="3.40.50.10490">
    <property type="entry name" value="Glucose-6-phosphate isomerase like protein, domain 1"/>
    <property type="match status" value="1"/>
</dbReference>
<organism evidence="2 3">
    <name type="scientific">Occultella glacieicola</name>
    <dbReference type="NCBI Taxonomy" id="2518684"/>
    <lineage>
        <taxon>Bacteria</taxon>
        <taxon>Bacillati</taxon>
        <taxon>Actinomycetota</taxon>
        <taxon>Actinomycetes</taxon>
        <taxon>Micrococcales</taxon>
        <taxon>Ruaniaceae</taxon>
        <taxon>Occultella</taxon>
    </lineage>
</organism>
<dbReference type="Pfam" id="PF01380">
    <property type="entry name" value="SIS"/>
    <property type="match status" value="1"/>
</dbReference>
<dbReference type="CDD" id="cd05014">
    <property type="entry name" value="SIS_Kpsf"/>
    <property type="match status" value="1"/>
</dbReference>
<dbReference type="PANTHER" id="PTHR42745:SF1">
    <property type="entry name" value="ARABINOSE 5-PHOSPHATE ISOMERASE KDSD"/>
    <property type="match status" value="1"/>
</dbReference>
<protein>
    <submittedName>
        <fullName evidence="2">SIS domain-containing protein</fullName>
    </submittedName>
</protein>
<dbReference type="EMBL" id="SMNA01000011">
    <property type="protein sequence ID" value="TDE89714.1"/>
    <property type="molecule type" value="Genomic_DNA"/>
</dbReference>
<dbReference type="PROSITE" id="PS51464">
    <property type="entry name" value="SIS"/>
    <property type="match status" value="1"/>
</dbReference>
<name>A0ABY2E2C7_9MICO</name>
<accession>A0ABY2E2C7</accession>
<evidence type="ECO:0000313" key="3">
    <source>
        <dbReference type="Proteomes" id="UP000504882"/>
    </source>
</evidence>
<gene>
    <name evidence="2" type="ORF">EXU48_19555</name>
</gene>
<dbReference type="Proteomes" id="UP000504882">
    <property type="component" value="Unassembled WGS sequence"/>
</dbReference>
<keyword evidence="3" id="KW-1185">Reference proteome</keyword>
<dbReference type="SUPFAM" id="SSF53697">
    <property type="entry name" value="SIS domain"/>
    <property type="match status" value="1"/>
</dbReference>
<comment type="caution">
    <text evidence="2">The sequence shown here is derived from an EMBL/GenBank/DDBJ whole genome shotgun (WGS) entry which is preliminary data.</text>
</comment>